<dbReference type="PANTHER" id="PTHR46300:SF4">
    <property type="entry name" value="CYTOCHROME P450 98A3"/>
    <property type="match status" value="1"/>
</dbReference>
<dbReference type="PRINTS" id="PR00463">
    <property type="entry name" value="EP450I"/>
</dbReference>
<keyword evidence="7" id="KW-1185">Reference proteome</keyword>
<evidence type="ECO:0000256" key="5">
    <source>
        <dbReference type="PIRSR" id="PIRSR602401-1"/>
    </source>
</evidence>
<keyword evidence="4 5" id="KW-0408">Iron</keyword>
<protein>
    <submittedName>
        <fullName evidence="6">Transcription factor</fullName>
    </submittedName>
</protein>
<dbReference type="GO" id="GO:0005506">
    <property type="term" value="F:iron ion binding"/>
    <property type="evidence" value="ECO:0007669"/>
    <property type="project" value="InterPro"/>
</dbReference>
<dbReference type="InterPro" id="IPR001128">
    <property type="entry name" value="Cyt_P450"/>
</dbReference>
<reference evidence="6" key="1">
    <citation type="submission" date="2020-04" db="EMBL/GenBank/DDBJ databases">
        <title>Genome Assembly and Annotation of Botryosphaeria dothidea sdau 11-99, a Latent Pathogen of Apple Fruit Ring Rot in China.</title>
        <authorList>
            <person name="Yu C."/>
            <person name="Diao Y."/>
            <person name="Lu Q."/>
            <person name="Zhao J."/>
            <person name="Cui S."/>
            <person name="Peng C."/>
            <person name="He B."/>
            <person name="Liu H."/>
        </authorList>
    </citation>
    <scope>NUCLEOTIDE SEQUENCE [LARGE SCALE GENOMIC DNA]</scope>
    <source>
        <strain evidence="6">Sdau11-99</strain>
    </source>
</reference>
<evidence type="ECO:0000256" key="2">
    <source>
        <dbReference type="ARBA" id="ARBA00022723"/>
    </source>
</evidence>
<dbReference type="OrthoDB" id="2789670at2759"/>
<accession>A0A8H4IY36</accession>
<dbReference type="InterPro" id="IPR002401">
    <property type="entry name" value="Cyt_P450_E_grp-I"/>
</dbReference>
<keyword evidence="3" id="KW-0560">Oxidoreductase</keyword>
<organism evidence="6 7">
    <name type="scientific">Botryosphaeria dothidea</name>
    <dbReference type="NCBI Taxonomy" id="55169"/>
    <lineage>
        <taxon>Eukaryota</taxon>
        <taxon>Fungi</taxon>
        <taxon>Dikarya</taxon>
        <taxon>Ascomycota</taxon>
        <taxon>Pezizomycotina</taxon>
        <taxon>Dothideomycetes</taxon>
        <taxon>Dothideomycetes incertae sedis</taxon>
        <taxon>Botryosphaeriales</taxon>
        <taxon>Botryosphaeriaceae</taxon>
        <taxon>Botryosphaeria</taxon>
    </lineage>
</organism>
<gene>
    <name evidence="6" type="ORF">GTA08_BOTSDO02292</name>
</gene>
<evidence type="ECO:0000256" key="3">
    <source>
        <dbReference type="ARBA" id="ARBA00023002"/>
    </source>
</evidence>
<comment type="similarity">
    <text evidence="1">Belongs to the cytochrome P450 family.</text>
</comment>
<dbReference type="GO" id="GO:0016705">
    <property type="term" value="F:oxidoreductase activity, acting on paired donors, with incorporation or reduction of molecular oxygen"/>
    <property type="evidence" value="ECO:0007669"/>
    <property type="project" value="InterPro"/>
</dbReference>
<dbReference type="InterPro" id="IPR036396">
    <property type="entry name" value="Cyt_P450_sf"/>
</dbReference>
<evidence type="ECO:0000256" key="1">
    <source>
        <dbReference type="ARBA" id="ARBA00010617"/>
    </source>
</evidence>
<name>A0A8H4IY36_9PEZI</name>
<dbReference type="GO" id="GO:0020037">
    <property type="term" value="F:heme binding"/>
    <property type="evidence" value="ECO:0007669"/>
    <property type="project" value="InterPro"/>
</dbReference>
<dbReference type="GO" id="GO:0004497">
    <property type="term" value="F:monooxygenase activity"/>
    <property type="evidence" value="ECO:0007669"/>
    <property type="project" value="InterPro"/>
</dbReference>
<comment type="cofactor">
    <cofactor evidence="5">
        <name>heme</name>
        <dbReference type="ChEBI" id="CHEBI:30413"/>
    </cofactor>
</comment>
<keyword evidence="5" id="KW-0349">Heme</keyword>
<dbReference type="CDD" id="cd11065">
    <property type="entry name" value="CYP64-like"/>
    <property type="match status" value="1"/>
</dbReference>
<dbReference type="PANTHER" id="PTHR46300">
    <property type="entry name" value="P450, PUTATIVE (EUROFUNG)-RELATED-RELATED"/>
    <property type="match status" value="1"/>
</dbReference>
<evidence type="ECO:0000313" key="6">
    <source>
        <dbReference type="EMBL" id="KAF4309316.1"/>
    </source>
</evidence>
<dbReference type="PRINTS" id="PR00385">
    <property type="entry name" value="P450"/>
</dbReference>
<dbReference type="Pfam" id="PF00067">
    <property type="entry name" value="p450"/>
    <property type="match status" value="1"/>
</dbReference>
<proteinExistence type="inferred from homology"/>
<comment type="caution">
    <text evidence="6">The sequence shown here is derived from an EMBL/GenBank/DDBJ whole genome shotgun (WGS) entry which is preliminary data.</text>
</comment>
<dbReference type="EMBL" id="WWBZ02000016">
    <property type="protein sequence ID" value="KAF4309316.1"/>
    <property type="molecule type" value="Genomic_DNA"/>
</dbReference>
<evidence type="ECO:0000313" key="7">
    <source>
        <dbReference type="Proteomes" id="UP000572817"/>
    </source>
</evidence>
<dbReference type="Gene3D" id="1.10.630.10">
    <property type="entry name" value="Cytochrome P450"/>
    <property type="match status" value="1"/>
</dbReference>
<keyword evidence="2 5" id="KW-0479">Metal-binding</keyword>
<sequence>MPLLLDNLYTEIPRLLLRLAALVALAGITIVTVNYVKVLSLRRRLPPGPFPLPVVGNHYHIPHPKPWIKFEEWSRQYDNPMITIWLGSKPVIVLNDAWTASDLLEKRADIYSSRPHMIAMGDLINATETNQTTLVYGDRWRLHRKLTVSPLITPTLAYLRAHEVPQHSVVGSQAVRNYRSFQGDESKILTQDLLADPDDYVMSIERYSVSTVSIVGWGRRISRKNDYVAQKALEGMEAVNLIIPGYLLLESLPVLAKLPSWLYRLPSMLRAHSSANWAYFYALSEESAAAPAGAPASFARTLLREQRAHGLGDVEVAALATNLVGGGVDTTSSSLVSAVLAACVFPDVQRRAQAELDAVVGHARSPTADDEPRLPYLQALVKEILRWRTVTVLGGIPHAPLRDDEYRGYRIPRGTQITCNVWAIHRHPREFPDPDVVVPERYLGGLKFEYPNSRGHNAFGWGRRQCSGQPLAEQSLFMVVARLLWAFRVEPGLDENGNGEKLDVFAYSDSENMRPLPFKARFTPRSEGIRELLEREAAEARERLKVYDGETKLTVESVLAGKAAPKKALATL</sequence>
<feature type="binding site" description="axial binding residue" evidence="5">
    <location>
        <position position="466"/>
    </location>
    <ligand>
        <name>heme</name>
        <dbReference type="ChEBI" id="CHEBI:30413"/>
    </ligand>
    <ligandPart>
        <name>Fe</name>
        <dbReference type="ChEBI" id="CHEBI:18248"/>
    </ligandPart>
</feature>
<dbReference type="AlphaFoldDB" id="A0A8H4IY36"/>
<evidence type="ECO:0000256" key="4">
    <source>
        <dbReference type="ARBA" id="ARBA00023004"/>
    </source>
</evidence>
<dbReference type="Proteomes" id="UP000572817">
    <property type="component" value="Unassembled WGS sequence"/>
</dbReference>
<dbReference type="InterPro" id="IPR050364">
    <property type="entry name" value="Cytochrome_P450_fung"/>
</dbReference>
<dbReference type="SUPFAM" id="SSF48264">
    <property type="entry name" value="Cytochrome P450"/>
    <property type="match status" value="1"/>
</dbReference>